<feature type="compositionally biased region" description="Low complexity" evidence="1">
    <location>
        <begin position="88"/>
        <end position="98"/>
    </location>
</feature>
<name>A0A5C6TP35_FUSOC</name>
<feature type="region of interest" description="Disordered" evidence="1">
    <location>
        <begin position="39"/>
        <end position="135"/>
    </location>
</feature>
<dbReference type="AlphaFoldDB" id="A0A5C6TP35"/>
<feature type="compositionally biased region" description="Low complexity" evidence="1">
    <location>
        <begin position="66"/>
        <end position="81"/>
    </location>
</feature>
<evidence type="ECO:0000313" key="3">
    <source>
        <dbReference type="Proteomes" id="UP000321331"/>
    </source>
</evidence>
<protein>
    <submittedName>
        <fullName evidence="2">Uncharacterized protein</fullName>
    </submittedName>
</protein>
<gene>
    <name evidence="2" type="ORF">FocTR4_00006673</name>
</gene>
<accession>A0A5C6TP35</accession>
<evidence type="ECO:0000313" key="2">
    <source>
        <dbReference type="EMBL" id="TXC11621.1"/>
    </source>
</evidence>
<comment type="caution">
    <text evidence="2">The sequence shown here is derived from an EMBL/GenBank/DDBJ whole genome shotgun (WGS) entry which is preliminary data.</text>
</comment>
<reference evidence="2 3" key="1">
    <citation type="submission" date="2019-07" db="EMBL/GenBank/DDBJ databases">
        <title>The First High-Quality Draft Genome Sequence of the Causal Agent of the Current Panama Disease Epidemic.</title>
        <authorList>
            <person name="Warmington R.J."/>
            <person name="Kay W."/>
            <person name="Jeffries A."/>
            <person name="Bebber D."/>
            <person name="Moore K."/>
            <person name="Studholme D.J."/>
        </authorList>
    </citation>
    <scope>NUCLEOTIDE SEQUENCE [LARGE SCALE GENOMIC DNA]</scope>
    <source>
        <strain evidence="2 3">TR4</strain>
    </source>
</reference>
<sequence>MITKNLLKTFVYAKNTLILKFKITLHTLWHQSSQNLPIIMPDQSKKANQPKKNWAGNKGEASQPANGKPPGSSGNSSTQTTSGGGGNAQAASSQPESPAMERYKNQKRKDEPEGENQPGSKGKEEGKGQGKNIQK</sequence>
<feature type="compositionally biased region" description="Basic and acidic residues" evidence="1">
    <location>
        <begin position="99"/>
        <end position="111"/>
    </location>
</feature>
<evidence type="ECO:0000256" key="1">
    <source>
        <dbReference type="SAM" id="MobiDB-lite"/>
    </source>
</evidence>
<dbReference type="EMBL" id="VMNF01000003">
    <property type="protein sequence ID" value="TXC11621.1"/>
    <property type="molecule type" value="Genomic_DNA"/>
</dbReference>
<organism evidence="2 3">
    <name type="scientific">Fusarium oxysporum f. sp. cubense</name>
    <dbReference type="NCBI Taxonomy" id="61366"/>
    <lineage>
        <taxon>Eukaryota</taxon>
        <taxon>Fungi</taxon>
        <taxon>Dikarya</taxon>
        <taxon>Ascomycota</taxon>
        <taxon>Pezizomycotina</taxon>
        <taxon>Sordariomycetes</taxon>
        <taxon>Hypocreomycetidae</taxon>
        <taxon>Hypocreales</taxon>
        <taxon>Nectriaceae</taxon>
        <taxon>Fusarium</taxon>
        <taxon>Fusarium oxysporum species complex</taxon>
    </lineage>
</organism>
<dbReference type="Proteomes" id="UP000321331">
    <property type="component" value="Unassembled WGS sequence"/>
</dbReference>
<proteinExistence type="predicted"/>